<keyword evidence="8" id="KW-0325">Glycoprotein</keyword>
<feature type="disulfide bond" evidence="9">
    <location>
        <begin position="844"/>
        <end position="871"/>
    </location>
</feature>
<feature type="compositionally biased region" description="Low complexity" evidence="10">
    <location>
        <begin position="1280"/>
        <end position="1298"/>
    </location>
</feature>
<keyword evidence="4" id="KW-0677">Repeat</keyword>
<dbReference type="FunFam" id="2.10.70.10:FF:000055">
    <property type="entry name" value="Complement decay-accelerating factor, GPI-anchored"/>
    <property type="match status" value="2"/>
</dbReference>
<feature type="disulfide bond" evidence="9">
    <location>
        <begin position="967"/>
        <end position="994"/>
    </location>
</feature>
<evidence type="ECO:0000256" key="8">
    <source>
        <dbReference type="ARBA" id="ARBA00023180"/>
    </source>
</evidence>
<feature type="disulfide bond" evidence="9">
    <location>
        <begin position="1058"/>
        <end position="1101"/>
    </location>
</feature>
<feature type="domain" description="Sushi" evidence="13">
    <location>
        <begin position="192"/>
        <end position="255"/>
    </location>
</feature>
<dbReference type="InterPro" id="IPR035976">
    <property type="entry name" value="Sushi/SCR/CCP_sf"/>
</dbReference>
<feature type="domain" description="Sushi" evidence="13">
    <location>
        <begin position="875"/>
        <end position="935"/>
    </location>
</feature>
<keyword evidence="6" id="KW-0180">Complement pathway</keyword>
<feature type="signal peptide" evidence="12">
    <location>
        <begin position="1"/>
        <end position="34"/>
    </location>
</feature>
<keyword evidence="7 9" id="KW-1015">Disulfide bond</keyword>
<dbReference type="Gene3D" id="2.10.70.10">
    <property type="entry name" value="Complement Module, domain 1"/>
    <property type="match status" value="17"/>
</dbReference>
<dbReference type="FunFam" id="2.10.70.10:FF:000070">
    <property type="entry name" value="Complement C3d receptor 2"/>
    <property type="match status" value="1"/>
</dbReference>
<feature type="domain" description="Sushi" evidence="13">
    <location>
        <begin position="814"/>
        <end position="873"/>
    </location>
</feature>
<dbReference type="PANTHER" id="PTHR19325">
    <property type="entry name" value="COMPLEMENT COMPONENT-RELATED SUSHI DOMAIN-CONTAINING"/>
    <property type="match status" value="1"/>
</dbReference>
<feature type="transmembrane region" description="Helical" evidence="11">
    <location>
        <begin position="1189"/>
        <end position="1215"/>
    </location>
</feature>
<feature type="domain" description="Sushi" evidence="13">
    <location>
        <begin position="630"/>
        <end position="689"/>
    </location>
</feature>
<dbReference type="GO" id="GO:0045087">
    <property type="term" value="P:innate immune response"/>
    <property type="evidence" value="ECO:0007669"/>
    <property type="project" value="UniProtKB-KW"/>
</dbReference>
<feature type="chain" id="PRO_5043519648" evidence="12">
    <location>
        <begin position="35"/>
        <end position="1606"/>
    </location>
</feature>
<dbReference type="FunFam" id="2.10.70.10:FF:000014">
    <property type="entry name" value="Membrane cofactor protein"/>
    <property type="match status" value="5"/>
</dbReference>
<evidence type="ECO:0000256" key="5">
    <source>
        <dbReference type="ARBA" id="ARBA00022859"/>
    </source>
</evidence>
<feature type="disulfide bond" evidence="9">
    <location>
        <begin position="877"/>
        <end position="920"/>
    </location>
</feature>
<evidence type="ECO:0000256" key="9">
    <source>
        <dbReference type="PROSITE-ProRule" id="PRU00302"/>
    </source>
</evidence>
<feature type="domain" description="Sushi" evidence="13">
    <location>
        <begin position="936"/>
        <end position="996"/>
    </location>
</feature>
<dbReference type="InterPro" id="IPR000436">
    <property type="entry name" value="Sushi_SCR_CCP_dom"/>
</dbReference>
<feature type="disulfide bond" evidence="9">
    <location>
        <begin position="286"/>
        <end position="313"/>
    </location>
</feature>
<keyword evidence="5" id="KW-0391">Immunity</keyword>
<feature type="disulfide bond" evidence="9">
    <location>
        <begin position="660"/>
        <end position="687"/>
    </location>
</feature>
<feature type="domain" description="Sushi" evidence="13">
    <location>
        <begin position="66"/>
        <end position="129"/>
    </location>
</feature>
<feature type="disulfide bond" evidence="9">
    <location>
        <begin position="380"/>
        <end position="423"/>
    </location>
</feature>
<evidence type="ECO:0000313" key="15">
    <source>
        <dbReference type="Proteomes" id="UP001474421"/>
    </source>
</evidence>
<feature type="disulfide bond" evidence="9">
    <location>
        <begin position="409"/>
        <end position="436"/>
    </location>
</feature>
<evidence type="ECO:0000256" key="4">
    <source>
        <dbReference type="ARBA" id="ARBA00022737"/>
    </source>
</evidence>
<evidence type="ECO:0000256" key="6">
    <source>
        <dbReference type="ARBA" id="ARBA00022875"/>
    </source>
</evidence>
<proteinExistence type="predicted"/>
<feature type="domain" description="Sushi" evidence="13">
    <location>
        <begin position="439"/>
        <end position="503"/>
    </location>
</feature>
<feature type="domain" description="Sushi" evidence="13">
    <location>
        <begin position="130"/>
        <end position="191"/>
    </location>
</feature>
<dbReference type="SMART" id="SM00032">
    <property type="entry name" value="CCP"/>
    <property type="match status" value="18"/>
</dbReference>
<keyword evidence="11" id="KW-0812">Transmembrane</keyword>
<feature type="domain" description="Sushi" evidence="13">
    <location>
        <begin position="566"/>
        <end position="629"/>
    </location>
</feature>
<feature type="disulfide bond" evidence="9">
    <location>
        <begin position="319"/>
        <end position="362"/>
    </location>
</feature>
<evidence type="ECO:0000256" key="2">
    <source>
        <dbReference type="ARBA" id="ARBA00022659"/>
    </source>
</evidence>
<keyword evidence="15" id="KW-1185">Reference proteome</keyword>
<keyword evidence="3 12" id="KW-0732">Signal</keyword>
<comment type="caution">
    <text evidence="14">The sequence shown here is derived from an EMBL/GenBank/DDBJ whole genome shotgun (WGS) entry which is preliminary data.</text>
</comment>
<dbReference type="EMBL" id="JAOTOJ010000003">
    <property type="protein sequence ID" value="KAK9404549.1"/>
    <property type="molecule type" value="Genomic_DNA"/>
</dbReference>
<evidence type="ECO:0000256" key="7">
    <source>
        <dbReference type="ARBA" id="ARBA00023157"/>
    </source>
</evidence>
<organism evidence="14 15">
    <name type="scientific">Crotalus adamanteus</name>
    <name type="common">Eastern diamondback rattlesnake</name>
    <dbReference type="NCBI Taxonomy" id="8729"/>
    <lineage>
        <taxon>Eukaryota</taxon>
        <taxon>Metazoa</taxon>
        <taxon>Chordata</taxon>
        <taxon>Craniata</taxon>
        <taxon>Vertebrata</taxon>
        <taxon>Euteleostomi</taxon>
        <taxon>Lepidosauria</taxon>
        <taxon>Squamata</taxon>
        <taxon>Bifurcata</taxon>
        <taxon>Unidentata</taxon>
        <taxon>Episquamata</taxon>
        <taxon>Toxicofera</taxon>
        <taxon>Serpentes</taxon>
        <taxon>Colubroidea</taxon>
        <taxon>Viperidae</taxon>
        <taxon>Crotalinae</taxon>
        <taxon>Crotalus</taxon>
    </lineage>
</organism>
<dbReference type="PROSITE" id="PS50923">
    <property type="entry name" value="SUSHI"/>
    <property type="match status" value="17"/>
</dbReference>
<dbReference type="Proteomes" id="UP001474421">
    <property type="component" value="Unassembled WGS sequence"/>
</dbReference>
<dbReference type="GO" id="GO:0006958">
    <property type="term" value="P:complement activation, classical pathway"/>
    <property type="evidence" value="ECO:0007669"/>
    <property type="project" value="UniProtKB-KW"/>
</dbReference>
<feature type="domain" description="Sushi" evidence="13">
    <location>
        <begin position="1056"/>
        <end position="1116"/>
    </location>
</feature>
<evidence type="ECO:0000256" key="1">
    <source>
        <dbReference type="ARBA" id="ARBA00022588"/>
    </source>
</evidence>
<feature type="disulfide bond" evidence="9">
    <location>
        <begin position="348"/>
        <end position="375"/>
    </location>
</feature>
<keyword evidence="11" id="KW-1133">Transmembrane helix</keyword>
<evidence type="ECO:0000256" key="11">
    <source>
        <dbReference type="SAM" id="Phobius"/>
    </source>
</evidence>
<feature type="disulfide bond" evidence="9">
    <location>
        <begin position="568"/>
        <end position="611"/>
    </location>
</feature>
<evidence type="ECO:0000256" key="3">
    <source>
        <dbReference type="ARBA" id="ARBA00022729"/>
    </source>
</evidence>
<gene>
    <name evidence="14" type="ORF">NXF25_009376</name>
</gene>
<feature type="disulfide bond" evidence="9">
    <location>
        <begin position="906"/>
        <end position="933"/>
    </location>
</feature>
<evidence type="ECO:0000259" key="13">
    <source>
        <dbReference type="PROSITE" id="PS50923"/>
    </source>
</evidence>
<accession>A0AAW1BQX6</accession>
<feature type="disulfide bond" evidence="9">
    <location>
        <begin position="722"/>
        <end position="749"/>
    </location>
</feature>
<feature type="disulfide bond" evidence="9">
    <location>
        <begin position="194"/>
        <end position="237"/>
    </location>
</feature>
<keyword evidence="2 9" id="KW-0768">Sushi</keyword>
<dbReference type="CDD" id="cd00033">
    <property type="entry name" value="CCP"/>
    <property type="match status" value="17"/>
</dbReference>
<evidence type="ECO:0000256" key="10">
    <source>
        <dbReference type="SAM" id="MobiDB-lite"/>
    </source>
</evidence>
<keyword evidence="11" id="KW-0472">Membrane</keyword>
<feature type="disulfide bond" evidence="9">
    <location>
        <begin position="693"/>
        <end position="736"/>
    </location>
</feature>
<evidence type="ECO:0000256" key="12">
    <source>
        <dbReference type="SAM" id="SignalP"/>
    </source>
</evidence>
<dbReference type="SUPFAM" id="SSF57535">
    <property type="entry name" value="Complement control module/SCR domain"/>
    <property type="match status" value="17"/>
</dbReference>
<keyword evidence="1" id="KW-0399">Innate immunity</keyword>
<protein>
    <submittedName>
        <fullName evidence="14">Complement receptor type 2</fullName>
    </submittedName>
</protein>
<comment type="caution">
    <text evidence="9">Lacks conserved residue(s) required for the propagation of feature annotation.</text>
</comment>
<feature type="domain" description="Sushi" evidence="13">
    <location>
        <begin position="504"/>
        <end position="565"/>
    </location>
</feature>
<evidence type="ECO:0000313" key="14">
    <source>
        <dbReference type="EMBL" id="KAK9404549.1"/>
    </source>
</evidence>
<sequence>MGSAASFIVITETGAMISACTLSLLSSAAFLAAALVNQGPEWTSGSGIHTENRLFTYLNPTTGFKDSCDYPPRLLSAELMDEYKEKDFFPAGSTVKYKCRPGYMKISRLYSITCNGNQQWSSIREPCKRKTCGHPGEPDGGRLLVRGDFDLGSTANYQCNEGRRLIGQSTRRCKVSNNKMAWTDQVPYCEIIPCLPPPNIPHGKHSGMYLKEFYYGTAVSYTCDKGYPLTGNASIYCTSKDGINGEWSGRAYCGVPQCPSPQIKNGRIVAEVSNTYKYNQKVSFECIGGHNMVGSKVIYCQMDGTWNPPIPVCEPGRQCPPPPGIQNGICSNQETGVFPSGMLVKYTCNPGYVLIGAATLHCTNAGRWSSPAPNCEVVQCQTPPDIQNGARSNQETAIFPSGMIVKYTCNPGYALIGEATIQCMDNGTWSSPAPNCEGGNCATPIRLDFAELTDEYQKMNSFPVGSLVQYKCNPGYVKHPRMNASSICIRNQVWSEVQEFCKKKSCGHPGEPENGRLIVSGDFLFGSTLSYICEEGYILIGQSSIQCVLHEKKVKWNDSFPECQPILCSSPPNIPHGKHSGMNLKEFYYGTAVSYTCDKGYPLTGNASIYCTSKDGINGEWSGRAYCGVPQCPSPQIKNGRIVAGVSSTYKYNQKVSFECIGGHNIVGSKVIYCQMDGTWNPPIPVCEPGRQCPPPPDIQNGIHSNQETGIFPSGILVKYICNPGYVLIGAATLHCTNAGRWSSPAPNCKGKSCGHPGEPKGGRLLVTGDFHFGSTVNYQCEEGYRLIGKSSRSCALFGKTVAWTGDLPYCQMTQCPSPQIKNGRIVAGIFSSYKYNQKVSIECIGGHKMVGSREIHCQVDGTWDPPIPVCEQEIECKSPPDIQNGVHSNQEVMVFKRGMCVKYTCNFGYTLIGDATIHCTDSGTWTFPAPHCEKSQCPFPPSIANGKHDGLALQMFTSEMAVSYSCDPGYLLVGKASISCGPSGTWSLPVPSCEIMHCLPPPKIIHGKHVGEDFTYGKSVIYICDAGYSCIGNYSVTCIWNSSNSVKWSEAPRCQGCLAPQSIAHSKRDNVTLEDFPYGSSVTYHCDPGFSLIGAPTIYCQTSGTWDQPVPQCKSGEYMEAIKQVDGCTLPPLSDSREAEIETMSAKVTLECENGYVRNDTSPIQAQQIGWDAPVPACTSSKQSSYNFATLGFGSVGSILLLVLIFGGVIWIVLLQKKKRNCTSTGQDIILNWQFLLSKQVKISNKYQANIDGTANRGHSRENREPSRDSCPRGDLASSRRLPSSGRSLRSSPGTRPSAARVSFQRFLVLLRVEPCRDNDYAFRVSSLFCRWQRRLGTCQVSMMRFSSHDSALVCGSGPWLSFLSPGLASLWEEVMRFISACLPGATCQGTGGLKSQVAIEDSGRNPTRGLPRRPLGFRFWRKSLRQAGLVTLDGVEPPNLLAADLSEEEESVSSGTTQSSAAGRASAEAALHLLQPRSHLALLAAESHSVSQLVLAWVTSAGGKKYLVVPGKSPIAPLASRLRGLPGLGAQWADGHLGQGGSGICTTRHATQQQKACRRALHDLLDVEHPDGGGSLDSAMGEPGCPGILAPLVGVARAAGCEPE</sequence>
<feature type="region of interest" description="Disordered" evidence="10">
    <location>
        <begin position="1253"/>
        <end position="1298"/>
    </location>
</feature>
<feature type="domain" description="Sushi" evidence="13">
    <location>
        <begin position="256"/>
        <end position="315"/>
    </location>
</feature>
<feature type="disulfide bond" evidence="9">
    <location>
        <begin position="938"/>
        <end position="981"/>
    </location>
</feature>
<feature type="domain" description="Sushi" evidence="13">
    <location>
        <begin position="378"/>
        <end position="438"/>
    </location>
</feature>
<feature type="domain" description="Sushi" evidence="13">
    <location>
        <begin position="997"/>
        <end position="1055"/>
    </location>
</feature>
<reference evidence="14 15" key="1">
    <citation type="journal article" date="2024" name="Proc. Natl. Acad. Sci. U.S.A.">
        <title>The genetic regulatory architecture and epigenomic basis for age-related changes in rattlesnake venom.</title>
        <authorList>
            <person name="Hogan M.P."/>
            <person name="Holding M.L."/>
            <person name="Nystrom G.S."/>
            <person name="Colston T.J."/>
            <person name="Bartlett D.A."/>
            <person name="Mason A.J."/>
            <person name="Ellsworth S.A."/>
            <person name="Rautsaw R.M."/>
            <person name="Lawrence K.C."/>
            <person name="Strickland J.L."/>
            <person name="He B."/>
            <person name="Fraser P."/>
            <person name="Margres M.J."/>
            <person name="Gilbert D.M."/>
            <person name="Gibbs H.L."/>
            <person name="Parkinson C.L."/>
            <person name="Rokyta D.R."/>
        </authorList>
    </citation>
    <scope>NUCLEOTIDE SEQUENCE [LARGE SCALE GENOMIC DNA]</scope>
    <source>
        <strain evidence="14">DRR0105</strain>
    </source>
</reference>
<feature type="domain" description="Sushi" evidence="13">
    <location>
        <begin position="752"/>
        <end position="813"/>
    </location>
</feature>
<feature type="domain" description="Sushi" evidence="13">
    <location>
        <begin position="691"/>
        <end position="751"/>
    </location>
</feature>
<name>A0AAW1BQX6_CROAD</name>
<feature type="compositionally biased region" description="Basic and acidic residues" evidence="10">
    <location>
        <begin position="1260"/>
        <end position="1273"/>
    </location>
</feature>
<keyword evidence="14" id="KW-0675">Receptor</keyword>
<feature type="domain" description="Sushi" evidence="13">
    <location>
        <begin position="317"/>
        <end position="377"/>
    </location>
</feature>
<dbReference type="Pfam" id="PF00084">
    <property type="entry name" value="Sushi"/>
    <property type="match status" value="16"/>
</dbReference>
<feature type="disulfide bond" evidence="9">
    <location>
        <begin position="1087"/>
        <end position="1114"/>
    </location>
</feature>
<dbReference type="PANTHER" id="PTHR19325:SF551">
    <property type="entry name" value="ZONA PELLUCIDA SPERM-BINDING PROTEIN 3 RECEPTOR"/>
    <property type="match status" value="1"/>
</dbReference>
<dbReference type="InterPro" id="IPR050350">
    <property type="entry name" value="Compl-Cell_Adhes-Reg"/>
</dbReference>